<dbReference type="SFLD" id="SFLDG00358">
    <property type="entry name" value="Main_(cytGST)"/>
    <property type="match status" value="1"/>
</dbReference>
<dbReference type="FunFam" id="1.20.1050.10:FF:000006">
    <property type="entry name" value="Elongation factor 1 gamma"/>
    <property type="match status" value="1"/>
</dbReference>
<dbReference type="PANTHER" id="PTHR43986">
    <property type="entry name" value="ELONGATION FACTOR 1-GAMMA"/>
    <property type="match status" value="1"/>
</dbReference>
<evidence type="ECO:0000313" key="4">
    <source>
        <dbReference type="EMBL" id="ODM16185.1"/>
    </source>
</evidence>
<sequence>MSFGTIYSYPNNPRVIKTHAVANLNGLHIDEAPFQMGVTNRTPEFLSKFPLGKVPAFESSDGAVRIFESDAITQYVAESGPAAGQLLGSTPAEKAQIRQWIVFAEGEVMGAVTRSALWRVGLKAYDEATETAALANLDRAVRTLETHLQGRKWLASEEKLSLADISVAAALVWAFSMILDDELRPQYPTVLAWYDRVLETEGVKQAFGEKKFIEKRKAPPS</sequence>
<dbReference type="VEuPathDB" id="FungiDB:SI65_08184"/>
<evidence type="ECO:0000313" key="5">
    <source>
        <dbReference type="Proteomes" id="UP000094569"/>
    </source>
</evidence>
<dbReference type="PROSITE" id="PS50404">
    <property type="entry name" value="GST_NTER"/>
    <property type="match status" value="1"/>
</dbReference>
<dbReference type="Pfam" id="PF13410">
    <property type="entry name" value="GST_C_2"/>
    <property type="match status" value="1"/>
</dbReference>
<organism evidence="4 5">
    <name type="scientific">Aspergillus cristatus</name>
    <name type="common">Chinese Fuzhuan brick tea-fermentation fungus</name>
    <name type="synonym">Eurotium cristatum</name>
    <dbReference type="NCBI Taxonomy" id="573508"/>
    <lineage>
        <taxon>Eukaryota</taxon>
        <taxon>Fungi</taxon>
        <taxon>Dikarya</taxon>
        <taxon>Ascomycota</taxon>
        <taxon>Pezizomycotina</taxon>
        <taxon>Eurotiomycetes</taxon>
        <taxon>Eurotiomycetidae</taxon>
        <taxon>Eurotiales</taxon>
        <taxon>Aspergillaceae</taxon>
        <taxon>Aspergillus</taxon>
        <taxon>Aspergillus subgen. Aspergillus</taxon>
    </lineage>
</organism>
<dbReference type="PROSITE" id="PS50405">
    <property type="entry name" value="GST_CTER"/>
    <property type="match status" value="1"/>
</dbReference>
<protein>
    <recommendedName>
        <fullName evidence="6">Translation elongation factor eEF-1B gamma subunit</fullName>
    </recommendedName>
</protein>
<comment type="similarity">
    <text evidence="1">Belongs to the GST superfamily.</text>
</comment>
<dbReference type="InterPro" id="IPR050802">
    <property type="entry name" value="EF-GSTs"/>
</dbReference>
<keyword evidence="5" id="KW-1185">Reference proteome</keyword>
<evidence type="ECO:0000259" key="2">
    <source>
        <dbReference type="PROSITE" id="PS50404"/>
    </source>
</evidence>
<dbReference type="CDD" id="cd03044">
    <property type="entry name" value="GST_N_EF1Bgamma"/>
    <property type="match status" value="1"/>
</dbReference>
<dbReference type="STRING" id="573508.A0A1E3B5D9"/>
<dbReference type="InterPro" id="IPR036249">
    <property type="entry name" value="Thioredoxin-like_sf"/>
</dbReference>
<dbReference type="Proteomes" id="UP000094569">
    <property type="component" value="Unassembled WGS sequence"/>
</dbReference>
<feature type="domain" description="GST N-terminal" evidence="2">
    <location>
        <begin position="2"/>
        <end position="84"/>
    </location>
</feature>
<dbReference type="AlphaFoldDB" id="A0A1E3B5D9"/>
<comment type="caution">
    <text evidence="4">The sequence shown here is derived from an EMBL/GenBank/DDBJ whole genome shotgun (WGS) entry which is preliminary data.</text>
</comment>
<feature type="domain" description="GST C-terminal" evidence="3">
    <location>
        <begin position="90"/>
        <end position="221"/>
    </location>
</feature>
<dbReference type="CDD" id="cd03181">
    <property type="entry name" value="GST_C_EF1Bgamma_like"/>
    <property type="match status" value="1"/>
</dbReference>
<dbReference type="FunFam" id="3.40.30.10:FF:000148">
    <property type="entry name" value="Elongation factor 1B gamma"/>
    <property type="match status" value="1"/>
</dbReference>
<proteinExistence type="inferred from homology"/>
<accession>A0A1E3B5D9</accession>
<dbReference type="OrthoDB" id="249703at2759"/>
<gene>
    <name evidence="4" type="ORF">SI65_08184</name>
</gene>
<evidence type="ECO:0008006" key="6">
    <source>
        <dbReference type="Google" id="ProtNLM"/>
    </source>
</evidence>
<dbReference type="InterPro" id="IPR036282">
    <property type="entry name" value="Glutathione-S-Trfase_C_sf"/>
</dbReference>
<dbReference type="EMBL" id="JXNT01000012">
    <property type="protein sequence ID" value="ODM16185.1"/>
    <property type="molecule type" value="Genomic_DNA"/>
</dbReference>
<dbReference type="Pfam" id="PF02798">
    <property type="entry name" value="GST_N"/>
    <property type="match status" value="1"/>
</dbReference>
<dbReference type="SFLD" id="SFLDS00019">
    <property type="entry name" value="Glutathione_Transferase_(cytos"/>
    <property type="match status" value="1"/>
</dbReference>
<dbReference type="Gene3D" id="1.20.1050.10">
    <property type="match status" value="1"/>
</dbReference>
<dbReference type="InterPro" id="IPR040079">
    <property type="entry name" value="Glutathione_S-Trfase"/>
</dbReference>
<reference evidence="4 5" key="1">
    <citation type="journal article" date="2016" name="BMC Genomics">
        <title>Comparative genomic and transcriptomic analyses of the Fuzhuan brick tea-fermentation fungus Aspergillus cristatus.</title>
        <authorList>
            <person name="Ge Y."/>
            <person name="Wang Y."/>
            <person name="Liu Y."/>
            <person name="Tan Y."/>
            <person name="Ren X."/>
            <person name="Zhang X."/>
            <person name="Hyde K.D."/>
            <person name="Liu Y."/>
            <person name="Liu Z."/>
        </authorList>
    </citation>
    <scope>NUCLEOTIDE SEQUENCE [LARGE SCALE GENOMIC DNA]</scope>
    <source>
        <strain evidence="4 5">GZAAS20.1005</strain>
    </source>
</reference>
<evidence type="ECO:0000256" key="1">
    <source>
        <dbReference type="ARBA" id="ARBA00007409"/>
    </source>
</evidence>
<dbReference type="GO" id="GO:0005634">
    <property type="term" value="C:nucleus"/>
    <property type="evidence" value="ECO:0007669"/>
    <property type="project" value="TreeGrafter"/>
</dbReference>
<dbReference type="InterPro" id="IPR010987">
    <property type="entry name" value="Glutathione-S-Trfase_C-like"/>
</dbReference>
<dbReference type="GO" id="GO:0005737">
    <property type="term" value="C:cytoplasm"/>
    <property type="evidence" value="ECO:0007669"/>
    <property type="project" value="TreeGrafter"/>
</dbReference>
<dbReference type="Gene3D" id="3.40.30.10">
    <property type="entry name" value="Glutaredoxin"/>
    <property type="match status" value="1"/>
</dbReference>
<evidence type="ECO:0000259" key="3">
    <source>
        <dbReference type="PROSITE" id="PS50405"/>
    </source>
</evidence>
<dbReference type="GO" id="GO:0006414">
    <property type="term" value="P:translational elongation"/>
    <property type="evidence" value="ECO:0007669"/>
    <property type="project" value="TreeGrafter"/>
</dbReference>
<dbReference type="SUPFAM" id="SSF52833">
    <property type="entry name" value="Thioredoxin-like"/>
    <property type="match status" value="1"/>
</dbReference>
<dbReference type="SUPFAM" id="SSF47616">
    <property type="entry name" value="GST C-terminal domain-like"/>
    <property type="match status" value="1"/>
</dbReference>
<dbReference type="PANTHER" id="PTHR43986:SF10">
    <property type="entry name" value="ELONGATION FACTOR EEF-1B GAMMA SUBUNIT, PUTATIVE (AFU_ORTHOLOGUE AFUA_1G17120)-RELATED"/>
    <property type="match status" value="1"/>
</dbReference>
<dbReference type="InterPro" id="IPR004045">
    <property type="entry name" value="Glutathione_S-Trfase_N"/>
</dbReference>
<name>A0A1E3B5D9_ASPCR</name>